<dbReference type="GO" id="GO:0043657">
    <property type="term" value="C:host cell"/>
    <property type="evidence" value="ECO:0007669"/>
    <property type="project" value="GOC"/>
</dbReference>
<proteinExistence type="inferred from homology"/>
<keyword evidence="8" id="KW-0175">Coiled coil</keyword>
<evidence type="ECO:0000256" key="2">
    <source>
        <dbReference type="ARBA" id="ARBA00022561"/>
    </source>
</evidence>
<feature type="coiled-coil region" evidence="8">
    <location>
        <begin position="84"/>
        <end position="111"/>
    </location>
</feature>
<evidence type="ECO:0000256" key="5">
    <source>
        <dbReference type="ARBA" id="ARBA00022844"/>
    </source>
</evidence>
<sequence>MASFAWDARILTDPGPESHPADVKNFIAPPWPLHFWREPIFSGNLGDAERQLAIVKARNSAAIAALTSLDDRTDLIAVEVERRLRPLEDKMEQIATTLADLERAASAAELADAAADEAQNVVDSNECQKNIGSAASREVQIVRNDPSLRYDSNLSVDLLNIIYASRGAANSGVAFGTWYRTLQNSLIAENPSAARKIDYRDGRMSRTFIATAITSLQSCGRLYVGTRNYSSLESAVLCLYAFYTKTGANVSHPSSFKSALESVPIYLDHMSASLASTDTRQIYGFDTGKLPKDSFAAPSGKYERGALSDHSVLRALANSRVLPPSAGSIPRGDVAPELDADQSVRNDEVNAAAAALLGRAQPLFLMEDQTLLRATLDTIVALLLLRRLLWNTNIYSARVKNQFQLGAFVPGVPPDLTVGASVDTPGDVIKSDGRNLTFLFQRYVVPVYSVVKGIELTQLFPGLVALCLDVPFSDRGLYSTRTPPSRIIDVSLSKYQASLVKLISLELQNRSRANVVSVCEVIATHDLVTLQYERGLESLMQVQRPRTRFFETKKALAFNVETDYDLLYFVCLGYIPRSVSASVKYTQNIGTCPA</sequence>
<keyword evidence="5" id="KW-0946">Virion</keyword>
<dbReference type="Proteomes" id="UP000133659">
    <property type="component" value="Genome"/>
</dbReference>
<evidence type="ECO:0000313" key="10">
    <source>
        <dbReference type="Proteomes" id="UP000133659"/>
    </source>
</evidence>
<evidence type="ECO:0000256" key="3">
    <source>
        <dbReference type="ARBA" id="ARBA00022562"/>
    </source>
</evidence>
<keyword evidence="2" id="KW-0167">Capsid protein</keyword>
<keyword evidence="3" id="KW-1048">Host nucleus</keyword>
<dbReference type="HAMAP" id="MF_04025">
    <property type="entry name" value="HSV_CVC2"/>
    <property type="match status" value="1"/>
</dbReference>
<dbReference type="Pfam" id="PF01499">
    <property type="entry name" value="Herpes_UL25"/>
    <property type="match status" value="1"/>
</dbReference>
<gene>
    <name evidence="9" type="primary">ORF 32</name>
</gene>
<protein>
    <submittedName>
        <fullName evidence="9">UL25 product homolog</fullName>
    </submittedName>
</protein>
<keyword evidence="1" id="KW-1163">Viral penetration into host nucleus</keyword>
<name>A0A1P7U1S2_9ALPH</name>
<keyword evidence="4" id="KW-1188">Viral release from host cell</keyword>
<evidence type="ECO:0000256" key="4">
    <source>
        <dbReference type="ARBA" id="ARBA00022612"/>
    </source>
</evidence>
<dbReference type="EMBL" id="AB024414">
    <property type="protein sequence ID" value="BAA82920.1"/>
    <property type="molecule type" value="Genomic_DNA"/>
</dbReference>
<evidence type="ECO:0000256" key="6">
    <source>
        <dbReference type="ARBA" id="ARBA00023219"/>
    </source>
</evidence>
<dbReference type="GO" id="GO:0019028">
    <property type="term" value="C:viral capsid"/>
    <property type="evidence" value="ECO:0007669"/>
    <property type="project" value="UniProtKB-KW"/>
</dbReference>
<evidence type="ECO:0000256" key="8">
    <source>
        <dbReference type="SAM" id="Coils"/>
    </source>
</evidence>
<reference evidence="9 10" key="1">
    <citation type="submission" date="1999-02" db="EMBL/GenBank/DDBJ databases">
        <title>The complete DNA sequence and transcription map of the unique long genome region of Marek's disease virus type 2.</title>
        <authorList>
            <person name="Jang H."/>
            <person name="Cai J."/>
            <person name="Izumiya Y."/>
            <person name="Murakami Y."/>
            <person name="Mochizuki M."/>
            <person name="Song C."/>
            <person name="Lee Y."/>
            <person name="Kai C."/>
            <person name="Takahashi E."/>
            <person name="Mikami T."/>
        </authorList>
    </citation>
    <scope>NUCLEOTIDE SEQUENCE [LARGE SCALE GENOMIC DNA]</scope>
    <source>
        <strain evidence="9">HPRS24</strain>
    </source>
</reference>
<organism evidence="9 10">
    <name type="scientific">Marek's disease virus serotype 2 MDV2</name>
    <dbReference type="NCBI Taxonomy" id="36353"/>
    <lineage>
        <taxon>Viruses</taxon>
        <taxon>Duplodnaviria</taxon>
        <taxon>Heunggongvirae</taxon>
        <taxon>Peploviricota</taxon>
        <taxon>Herviviricetes</taxon>
        <taxon>Herpesvirales</taxon>
        <taxon>Orthoherpesviridae</taxon>
        <taxon>Alphaherpesvirinae</taxon>
        <taxon>Mardivirus</taxon>
        <taxon>Mardivirus gallidalpha3</taxon>
        <taxon>Gallid alphaherpesvirus 3</taxon>
    </lineage>
</organism>
<dbReference type="GO" id="GO:0046718">
    <property type="term" value="P:symbiont entry into host cell"/>
    <property type="evidence" value="ECO:0007669"/>
    <property type="project" value="UniProtKB-KW"/>
</dbReference>
<dbReference type="GO" id="GO:0019072">
    <property type="term" value="P:viral genome packaging"/>
    <property type="evidence" value="ECO:0007669"/>
    <property type="project" value="InterPro"/>
</dbReference>
<accession>A0A1P7U1S2</accession>
<evidence type="ECO:0000256" key="1">
    <source>
        <dbReference type="ARBA" id="ARBA00022524"/>
    </source>
</evidence>
<evidence type="ECO:0000313" key="9">
    <source>
        <dbReference type="EMBL" id="BAA82920.1"/>
    </source>
</evidence>
<dbReference type="GO" id="GO:0075732">
    <property type="term" value="P:viral penetration into host nucleus"/>
    <property type="evidence" value="ECO:0007669"/>
    <property type="project" value="UniProtKB-KW"/>
</dbReference>
<evidence type="ECO:0000256" key="7">
    <source>
        <dbReference type="ARBA" id="ARBA00023296"/>
    </source>
</evidence>
<keyword evidence="7" id="KW-1160">Virus entry into host cell</keyword>
<keyword evidence="6" id="KW-0231">Viral genome packaging</keyword>
<dbReference type="InterPro" id="IPR002493">
    <property type="entry name" value="Herpes_UL25"/>
</dbReference>